<dbReference type="AlphaFoldDB" id="A0A1E4R745"/>
<dbReference type="InterPro" id="IPR050388">
    <property type="entry name" value="ABC_Ni/Peptide_Import"/>
</dbReference>
<evidence type="ECO:0000256" key="2">
    <source>
        <dbReference type="ARBA" id="ARBA00005417"/>
    </source>
</evidence>
<keyword evidence="5" id="KW-0547">Nucleotide-binding</keyword>
<dbReference type="SUPFAM" id="SSF52540">
    <property type="entry name" value="P-loop containing nucleoside triphosphate hydrolases"/>
    <property type="match status" value="1"/>
</dbReference>
<comment type="subcellular location">
    <subcellularLocation>
        <location evidence="1">Cell membrane</location>
        <topology evidence="1">Peripheral membrane protein</topology>
    </subcellularLocation>
</comment>
<evidence type="ECO:0000256" key="1">
    <source>
        <dbReference type="ARBA" id="ARBA00004202"/>
    </source>
</evidence>
<keyword evidence="6 9" id="KW-0067">ATP-binding</keyword>
<protein>
    <submittedName>
        <fullName evidence="9">Peptide ABC transporter ATP-binding protein</fullName>
    </submittedName>
</protein>
<reference evidence="9 10" key="1">
    <citation type="submission" date="2016-09" db="EMBL/GenBank/DDBJ databases">
        <title>Draft genome sequence of the soil isolate, Lysinibacillus fusiformis M5, a potential hypoxanthine producer.</title>
        <authorList>
            <person name="Gallegos-Monterrosa R."/>
            <person name="Maroti G."/>
            <person name="Balint B."/>
            <person name="Kovacs A.T."/>
        </authorList>
    </citation>
    <scope>NUCLEOTIDE SEQUENCE [LARGE SCALE GENOMIC DNA]</scope>
    <source>
        <strain evidence="9 10">M5</strain>
    </source>
</reference>
<dbReference type="RefSeq" id="WP_069481194.1">
    <property type="nucleotide sequence ID" value="NZ_KV766182.1"/>
</dbReference>
<dbReference type="GO" id="GO:0005886">
    <property type="term" value="C:plasma membrane"/>
    <property type="evidence" value="ECO:0007669"/>
    <property type="project" value="UniProtKB-SubCell"/>
</dbReference>
<dbReference type="PANTHER" id="PTHR43297">
    <property type="entry name" value="OLIGOPEPTIDE TRANSPORT ATP-BINDING PROTEIN APPD"/>
    <property type="match status" value="1"/>
</dbReference>
<accession>A0A1E4R745</accession>
<dbReference type="SMART" id="SM00382">
    <property type="entry name" value="AAA"/>
    <property type="match status" value="1"/>
</dbReference>
<proteinExistence type="inferred from homology"/>
<dbReference type="GO" id="GO:0016887">
    <property type="term" value="F:ATP hydrolysis activity"/>
    <property type="evidence" value="ECO:0007669"/>
    <property type="project" value="InterPro"/>
</dbReference>
<dbReference type="PANTHER" id="PTHR43297:SF2">
    <property type="entry name" value="DIPEPTIDE TRANSPORT ATP-BINDING PROTEIN DPPD"/>
    <property type="match status" value="1"/>
</dbReference>
<evidence type="ECO:0000256" key="5">
    <source>
        <dbReference type="ARBA" id="ARBA00022741"/>
    </source>
</evidence>
<dbReference type="GO" id="GO:0005524">
    <property type="term" value="F:ATP binding"/>
    <property type="evidence" value="ECO:0007669"/>
    <property type="project" value="UniProtKB-KW"/>
</dbReference>
<gene>
    <name evidence="9" type="ORF">BG258_09900</name>
</gene>
<name>A0A1E4R745_9BACI</name>
<dbReference type="InterPro" id="IPR003439">
    <property type="entry name" value="ABC_transporter-like_ATP-bd"/>
</dbReference>
<evidence type="ECO:0000313" key="9">
    <source>
        <dbReference type="EMBL" id="ODV56188.1"/>
    </source>
</evidence>
<evidence type="ECO:0000313" key="10">
    <source>
        <dbReference type="Proteomes" id="UP000094784"/>
    </source>
</evidence>
<dbReference type="OrthoDB" id="9802264at2"/>
<dbReference type="InterPro" id="IPR027417">
    <property type="entry name" value="P-loop_NTPase"/>
</dbReference>
<keyword evidence="3" id="KW-0813">Transport</keyword>
<dbReference type="EMBL" id="MECQ01000001">
    <property type="protein sequence ID" value="ODV56188.1"/>
    <property type="molecule type" value="Genomic_DNA"/>
</dbReference>
<dbReference type="Pfam" id="PF00005">
    <property type="entry name" value="ABC_tran"/>
    <property type="match status" value="1"/>
</dbReference>
<dbReference type="CDD" id="cd03257">
    <property type="entry name" value="ABC_NikE_OppD_transporters"/>
    <property type="match status" value="1"/>
</dbReference>
<evidence type="ECO:0000256" key="3">
    <source>
        <dbReference type="ARBA" id="ARBA00022448"/>
    </source>
</evidence>
<dbReference type="Proteomes" id="UP000094784">
    <property type="component" value="Unassembled WGS sequence"/>
</dbReference>
<comment type="similarity">
    <text evidence="2">Belongs to the ABC transporter superfamily.</text>
</comment>
<keyword evidence="4" id="KW-1003">Cell membrane</keyword>
<evidence type="ECO:0000256" key="7">
    <source>
        <dbReference type="ARBA" id="ARBA00023136"/>
    </source>
</evidence>
<dbReference type="Gene3D" id="3.40.50.300">
    <property type="entry name" value="P-loop containing nucleotide triphosphate hydrolases"/>
    <property type="match status" value="1"/>
</dbReference>
<comment type="caution">
    <text evidence="9">The sequence shown here is derived from an EMBL/GenBank/DDBJ whole genome shotgun (WGS) entry which is preliminary data.</text>
</comment>
<keyword evidence="7" id="KW-0472">Membrane</keyword>
<evidence type="ECO:0000256" key="4">
    <source>
        <dbReference type="ARBA" id="ARBA00022475"/>
    </source>
</evidence>
<evidence type="ECO:0000256" key="6">
    <source>
        <dbReference type="ARBA" id="ARBA00022840"/>
    </source>
</evidence>
<feature type="domain" description="ABC transporter" evidence="8">
    <location>
        <begin position="2"/>
        <end position="244"/>
    </location>
</feature>
<dbReference type="PROSITE" id="PS50893">
    <property type="entry name" value="ABC_TRANSPORTER_2"/>
    <property type="match status" value="1"/>
</dbReference>
<sequence>MFEVDNLAVRLSGKSLIQGVTFTVPKGHITAIIGESGSGKSTTLSALLGMLPARASMEGSILFNEKNIMAMSEQERVELRKKHFFTIFQDATNSFSPTQKMKQQLYRLTASRLGQKEEEFLSKITAILKDLNLPEDVLNRYPFELSGGMLQRCMLACAFYNEPDVLMADEPTSALDMLHQQEFIKLLKNLHARLGTTILLITHDLGVAKIADSILVMKNGEIVESGQMSEIFREPKHPYTKRLVAHHF</sequence>
<organism evidence="9 10">
    <name type="scientific">Lysinibacillus fusiformis</name>
    <dbReference type="NCBI Taxonomy" id="28031"/>
    <lineage>
        <taxon>Bacteria</taxon>
        <taxon>Bacillati</taxon>
        <taxon>Bacillota</taxon>
        <taxon>Bacilli</taxon>
        <taxon>Bacillales</taxon>
        <taxon>Bacillaceae</taxon>
        <taxon>Lysinibacillus</taxon>
    </lineage>
</organism>
<evidence type="ECO:0000259" key="8">
    <source>
        <dbReference type="PROSITE" id="PS50893"/>
    </source>
</evidence>
<dbReference type="InterPro" id="IPR003593">
    <property type="entry name" value="AAA+_ATPase"/>
</dbReference>